<gene>
    <name evidence="2" type="ORF">VNI00_014210</name>
</gene>
<feature type="region of interest" description="Disordered" evidence="1">
    <location>
        <begin position="1"/>
        <end position="20"/>
    </location>
</feature>
<comment type="caution">
    <text evidence="2">The sequence shown here is derived from an EMBL/GenBank/DDBJ whole genome shotgun (WGS) entry which is preliminary data.</text>
</comment>
<feature type="compositionally biased region" description="Basic and acidic residues" evidence="1">
    <location>
        <begin position="1"/>
        <end position="11"/>
    </location>
</feature>
<reference evidence="2 3" key="1">
    <citation type="submission" date="2024-01" db="EMBL/GenBank/DDBJ databases">
        <title>A draft genome for a cacao thread blight-causing isolate of Paramarasmius palmivorus.</title>
        <authorList>
            <person name="Baruah I.K."/>
            <person name="Bukari Y."/>
            <person name="Amoako-Attah I."/>
            <person name="Meinhardt L.W."/>
            <person name="Bailey B.A."/>
            <person name="Cohen S.P."/>
        </authorList>
    </citation>
    <scope>NUCLEOTIDE SEQUENCE [LARGE SCALE GENOMIC DNA]</scope>
    <source>
        <strain evidence="2 3">GH-12</strain>
    </source>
</reference>
<feature type="compositionally biased region" description="Acidic residues" evidence="1">
    <location>
        <begin position="38"/>
        <end position="50"/>
    </location>
</feature>
<name>A0AAW0BWG1_9AGAR</name>
<accession>A0AAW0BWG1</accession>
<protein>
    <submittedName>
        <fullName evidence="2">Uncharacterized protein</fullName>
    </submittedName>
</protein>
<sequence length="154" mass="16759">MRHPRDEEQKGHSTTLSQIATVNVSPNGHLDIDHGDNSDDDSDGYDSDGYDSDDYNGSVIVALTTIAPATIAKNVFVPQTTFAVIVMITGVQRKLSITEKERLNLIMLMIGMANGYTELPNFMNPNLGNSLDEGAETDGSDRTVMPQGATRRSR</sequence>
<dbReference type="AlphaFoldDB" id="A0AAW0BWG1"/>
<evidence type="ECO:0000313" key="3">
    <source>
        <dbReference type="Proteomes" id="UP001383192"/>
    </source>
</evidence>
<feature type="region of interest" description="Disordered" evidence="1">
    <location>
        <begin position="25"/>
        <end position="50"/>
    </location>
</feature>
<dbReference type="EMBL" id="JAYKXP010000077">
    <property type="protein sequence ID" value="KAK7030353.1"/>
    <property type="molecule type" value="Genomic_DNA"/>
</dbReference>
<organism evidence="2 3">
    <name type="scientific">Paramarasmius palmivorus</name>
    <dbReference type="NCBI Taxonomy" id="297713"/>
    <lineage>
        <taxon>Eukaryota</taxon>
        <taxon>Fungi</taxon>
        <taxon>Dikarya</taxon>
        <taxon>Basidiomycota</taxon>
        <taxon>Agaricomycotina</taxon>
        <taxon>Agaricomycetes</taxon>
        <taxon>Agaricomycetidae</taxon>
        <taxon>Agaricales</taxon>
        <taxon>Marasmiineae</taxon>
        <taxon>Marasmiaceae</taxon>
        <taxon>Paramarasmius</taxon>
    </lineage>
</organism>
<evidence type="ECO:0000313" key="2">
    <source>
        <dbReference type="EMBL" id="KAK7030353.1"/>
    </source>
</evidence>
<keyword evidence="3" id="KW-1185">Reference proteome</keyword>
<evidence type="ECO:0000256" key="1">
    <source>
        <dbReference type="SAM" id="MobiDB-lite"/>
    </source>
</evidence>
<proteinExistence type="predicted"/>
<dbReference type="Proteomes" id="UP001383192">
    <property type="component" value="Unassembled WGS sequence"/>
</dbReference>
<feature type="region of interest" description="Disordered" evidence="1">
    <location>
        <begin position="127"/>
        <end position="154"/>
    </location>
</feature>